<gene>
    <name evidence="1" type="ORF">LXM26_00150</name>
</gene>
<dbReference type="EMBL" id="JAJTTC010000001">
    <property type="protein sequence ID" value="MCF0059883.1"/>
    <property type="molecule type" value="Genomic_DNA"/>
</dbReference>
<dbReference type="RefSeq" id="WP_234652128.1">
    <property type="nucleotide sequence ID" value="NZ_CP094997.1"/>
</dbReference>
<dbReference type="AlphaFoldDB" id="A0A9X1PI39"/>
<keyword evidence="2" id="KW-1185">Reference proteome</keyword>
<dbReference type="Proteomes" id="UP001139000">
    <property type="component" value="Unassembled WGS sequence"/>
</dbReference>
<organism evidence="1 2">
    <name type="scientific">Dyadobacter chenwenxiniae</name>
    <dbReference type="NCBI Taxonomy" id="2906456"/>
    <lineage>
        <taxon>Bacteria</taxon>
        <taxon>Pseudomonadati</taxon>
        <taxon>Bacteroidota</taxon>
        <taxon>Cytophagia</taxon>
        <taxon>Cytophagales</taxon>
        <taxon>Spirosomataceae</taxon>
        <taxon>Dyadobacter</taxon>
    </lineage>
</organism>
<accession>A0A9X1PI39</accession>
<proteinExistence type="predicted"/>
<name>A0A9X1PI39_9BACT</name>
<sequence>MKPYDRIKELQVRERFWRHHAFPGWKSFLLQYFDAQKTAWSPTDLAAQFCEKFPDEGFRVVSNIASTCSILENDEEILSIKVDGRNYYGRPDIFKSEEGNKKMIESIKLRPKPKAFSVPSTKKEHGFSKINANRSIEDKKTLMKPEHKTPNQILSRAEHNQKRVDDLRAAIAQRVLDEKTIPIDWVDEYNELSIKLKRI</sequence>
<evidence type="ECO:0000313" key="2">
    <source>
        <dbReference type="Proteomes" id="UP001139000"/>
    </source>
</evidence>
<protein>
    <submittedName>
        <fullName evidence="1">Uncharacterized protein</fullName>
    </submittedName>
</protein>
<comment type="caution">
    <text evidence="1">The sequence shown here is derived from an EMBL/GenBank/DDBJ whole genome shotgun (WGS) entry which is preliminary data.</text>
</comment>
<evidence type="ECO:0000313" key="1">
    <source>
        <dbReference type="EMBL" id="MCF0059883.1"/>
    </source>
</evidence>
<reference evidence="1" key="1">
    <citation type="submission" date="2021-12" db="EMBL/GenBank/DDBJ databases">
        <title>Novel species in genus Dyadobacter.</title>
        <authorList>
            <person name="Ma C."/>
        </authorList>
    </citation>
    <scope>NUCLEOTIDE SEQUENCE</scope>
    <source>
        <strain evidence="1">LJ419</strain>
    </source>
</reference>